<sequence>MAGAGIPPLIVGMLREKAKATEFWDSADTIFTSVGKVEAGTEAAATVVGKASDTGTKAYHVLPHFFEVDLVIEIFPSLTRAEGSGGSKRHAGSAPVDHPPPPHRSKPPEVLGLRHP</sequence>
<keyword evidence="3" id="KW-1185">Reference proteome</keyword>
<evidence type="ECO:0000256" key="1">
    <source>
        <dbReference type="SAM" id="MobiDB-lite"/>
    </source>
</evidence>
<evidence type="ECO:0000313" key="3">
    <source>
        <dbReference type="Proteomes" id="UP000054558"/>
    </source>
</evidence>
<evidence type="ECO:0000313" key="2">
    <source>
        <dbReference type="EMBL" id="GAQ92997.1"/>
    </source>
</evidence>
<proteinExistence type="predicted"/>
<name>A0A1Y1IW91_KLENI</name>
<gene>
    <name evidence="2" type="ORF">KFL_012420010</name>
</gene>
<dbReference type="EMBL" id="DF238191">
    <property type="protein sequence ID" value="GAQ92997.1"/>
    <property type="molecule type" value="Genomic_DNA"/>
</dbReference>
<feature type="region of interest" description="Disordered" evidence="1">
    <location>
        <begin position="81"/>
        <end position="116"/>
    </location>
</feature>
<protein>
    <submittedName>
        <fullName evidence="2">Uncharacterized protein</fullName>
    </submittedName>
</protein>
<organism evidence="2 3">
    <name type="scientific">Klebsormidium nitens</name>
    <name type="common">Green alga</name>
    <name type="synonym">Ulothrix nitens</name>
    <dbReference type="NCBI Taxonomy" id="105231"/>
    <lineage>
        <taxon>Eukaryota</taxon>
        <taxon>Viridiplantae</taxon>
        <taxon>Streptophyta</taxon>
        <taxon>Klebsormidiophyceae</taxon>
        <taxon>Klebsormidiales</taxon>
        <taxon>Klebsormidiaceae</taxon>
        <taxon>Klebsormidium</taxon>
    </lineage>
</organism>
<accession>A0A1Y1IW91</accession>
<feature type="non-terminal residue" evidence="2">
    <location>
        <position position="116"/>
    </location>
</feature>
<dbReference type="Proteomes" id="UP000054558">
    <property type="component" value="Unassembled WGS sequence"/>
</dbReference>
<dbReference type="AlphaFoldDB" id="A0A1Y1IW91"/>
<reference evidence="2 3" key="1">
    <citation type="journal article" date="2014" name="Nat. Commun.">
        <title>Klebsormidium flaccidum genome reveals primary factors for plant terrestrial adaptation.</title>
        <authorList>
            <person name="Hori K."/>
            <person name="Maruyama F."/>
            <person name="Fujisawa T."/>
            <person name="Togashi T."/>
            <person name="Yamamoto N."/>
            <person name="Seo M."/>
            <person name="Sato S."/>
            <person name="Yamada T."/>
            <person name="Mori H."/>
            <person name="Tajima N."/>
            <person name="Moriyama T."/>
            <person name="Ikeuchi M."/>
            <person name="Watanabe M."/>
            <person name="Wada H."/>
            <person name="Kobayashi K."/>
            <person name="Saito M."/>
            <person name="Masuda T."/>
            <person name="Sasaki-Sekimoto Y."/>
            <person name="Mashiguchi K."/>
            <person name="Awai K."/>
            <person name="Shimojima M."/>
            <person name="Masuda S."/>
            <person name="Iwai M."/>
            <person name="Nobusawa T."/>
            <person name="Narise T."/>
            <person name="Kondo S."/>
            <person name="Saito H."/>
            <person name="Sato R."/>
            <person name="Murakawa M."/>
            <person name="Ihara Y."/>
            <person name="Oshima-Yamada Y."/>
            <person name="Ohtaka K."/>
            <person name="Satoh M."/>
            <person name="Sonobe K."/>
            <person name="Ishii M."/>
            <person name="Ohtani R."/>
            <person name="Kanamori-Sato M."/>
            <person name="Honoki R."/>
            <person name="Miyazaki D."/>
            <person name="Mochizuki H."/>
            <person name="Umetsu J."/>
            <person name="Higashi K."/>
            <person name="Shibata D."/>
            <person name="Kamiya Y."/>
            <person name="Sato N."/>
            <person name="Nakamura Y."/>
            <person name="Tabata S."/>
            <person name="Ida S."/>
            <person name="Kurokawa K."/>
            <person name="Ohta H."/>
        </authorList>
    </citation>
    <scope>NUCLEOTIDE SEQUENCE [LARGE SCALE GENOMIC DNA]</scope>
    <source>
        <strain evidence="2 3">NIES-2285</strain>
    </source>
</reference>